<organism evidence="1 2">
    <name type="scientific">Ixodes persulcatus</name>
    <name type="common">Taiga tick</name>
    <dbReference type="NCBI Taxonomy" id="34615"/>
    <lineage>
        <taxon>Eukaryota</taxon>
        <taxon>Metazoa</taxon>
        <taxon>Ecdysozoa</taxon>
        <taxon>Arthropoda</taxon>
        <taxon>Chelicerata</taxon>
        <taxon>Arachnida</taxon>
        <taxon>Acari</taxon>
        <taxon>Parasitiformes</taxon>
        <taxon>Ixodida</taxon>
        <taxon>Ixodoidea</taxon>
        <taxon>Ixodidae</taxon>
        <taxon>Ixodinae</taxon>
        <taxon>Ixodes</taxon>
    </lineage>
</organism>
<reference evidence="1 2" key="1">
    <citation type="journal article" date="2020" name="Cell">
        <title>Large-Scale Comparative Analyses of Tick Genomes Elucidate Their Genetic Diversity and Vector Capacities.</title>
        <authorList>
            <consortium name="Tick Genome and Microbiome Consortium (TIGMIC)"/>
            <person name="Jia N."/>
            <person name="Wang J."/>
            <person name="Shi W."/>
            <person name="Du L."/>
            <person name="Sun Y."/>
            <person name="Zhan W."/>
            <person name="Jiang J.F."/>
            <person name="Wang Q."/>
            <person name="Zhang B."/>
            <person name="Ji P."/>
            <person name="Bell-Sakyi L."/>
            <person name="Cui X.M."/>
            <person name="Yuan T.T."/>
            <person name="Jiang B.G."/>
            <person name="Yang W.F."/>
            <person name="Lam T.T."/>
            <person name="Chang Q.C."/>
            <person name="Ding S.J."/>
            <person name="Wang X.J."/>
            <person name="Zhu J.G."/>
            <person name="Ruan X.D."/>
            <person name="Zhao L."/>
            <person name="Wei J.T."/>
            <person name="Ye R.Z."/>
            <person name="Que T.C."/>
            <person name="Du C.H."/>
            <person name="Zhou Y.H."/>
            <person name="Cheng J.X."/>
            <person name="Dai P.F."/>
            <person name="Guo W.B."/>
            <person name="Han X.H."/>
            <person name="Huang E.J."/>
            <person name="Li L.F."/>
            <person name="Wei W."/>
            <person name="Gao Y.C."/>
            <person name="Liu J.Z."/>
            <person name="Shao H.Z."/>
            <person name="Wang X."/>
            <person name="Wang C.C."/>
            <person name="Yang T.C."/>
            <person name="Huo Q.B."/>
            <person name="Li W."/>
            <person name="Chen H.Y."/>
            <person name="Chen S.E."/>
            <person name="Zhou L.G."/>
            <person name="Ni X.B."/>
            <person name="Tian J.H."/>
            <person name="Sheng Y."/>
            <person name="Liu T."/>
            <person name="Pan Y.S."/>
            <person name="Xia L.Y."/>
            <person name="Li J."/>
            <person name="Zhao F."/>
            <person name="Cao W.C."/>
        </authorList>
    </citation>
    <scope>NUCLEOTIDE SEQUENCE [LARGE SCALE GENOMIC DNA]</scope>
    <source>
        <strain evidence="1">Iper-2018</strain>
    </source>
</reference>
<gene>
    <name evidence="1" type="ORF">HPB47_010196</name>
</gene>
<evidence type="ECO:0000313" key="1">
    <source>
        <dbReference type="EMBL" id="KAG0412653.1"/>
    </source>
</evidence>
<protein>
    <submittedName>
        <fullName evidence="1">Uncharacterized protein</fullName>
    </submittedName>
</protein>
<keyword evidence="2" id="KW-1185">Reference proteome</keyword>
<proteinExistence type="predicted"/>
<sequence>MNVTQQRTALGRKGLFTQILLGGFGIGEGSSRNPRGGAPPLQLPIFPAVPVYTVSPRLRNVAVEVSSPVWSRVRRAPDRREPLSSAWAISTGAFPPPHVQALGHRRPPEGSPPPLRSVLCEDTPTPKAPAAHLRHEPKPTGAGVVGSSTGRYGRTARDSRGRLDTVRAMASGAREVKASKARHGSGGSTGKRWTAPAVAILKDSVSWQNYRIPKLAKPAPRQSEEHQAGSSAVPRRDYDSPGRHSSGVDDMDPLGASDLLGQVLDNMKKAYSMLNCKGSFGFRLQLSPEKISASKLKEVSARPNDKQQTESLGNPPQLCVKCKRKHVSESSAGDTCIRCSLSQVISAEQAAVKGRALMATKRSPPKASEAPKHSSRRRTSEDVGAAKLLHKPHSVSSENGHGSMATRGRSPCKTPRKKRKKGPWILSSSESSDEGSPPKMDSLSHRKTKRRIASDQVRTMELRLHRVDCACQQAKETVKKACFSRKAQILDFKTTAFLEHFVDEGVGSLDLETRGKITALRMKRLFSDGDSASHSSKQECQKGDTNAIKADHEPKIGKKNCGLKVTSNIHKELVLAKVPCSKASLLPQGASNCRKGEVDIMEVHRKPNISKKDYGSKAASKISKELSLTTVPCSKAFQIPQGASICNKVQKDAIIVDRSKALHLPQEASINREGDAMEADSRPKISKKDHSPKVTSNIRKEFIPMAVPCGKAFQLQQGASNCCKEENAIEANCGLKMIKKEYDHEDYSKVCKELVLTAVPYNETFQLPQGGFNCHKEEGDVMEADCEPKISEENDSSKVVANCFKELVEEECKPELGVASILPGDSAATTREGRENLTQVQVQVPLILEHSCCSLSEADWLAVKSDKDAEVLPMPDVASSLSDNPGALCIALEGLCKDKGVQIKSETLEPLYLDVNSILDSFDAEEQKTKSDGMSPSESNAHQLVDRCLEPSNNDACLLRVEACLAPLPEVGGAHDVRELRAEPLQVCTSVLRNGGAVSPPKPHGMSVPFEDGLQIKGVSVDSSCTNKESPPEAPEPPKGPGCCPLGYPAKQLFGQYLHFLESFFITLDHCTANVRLRLVEALIPRGLVTLKGILEVMRKICRMVCCDEIGRVNCMELRVFALLDESVSVSSPAGALEEAMDLTVELCGDDPALGDNGGCCSSLIHPAVPEPVAERRLQESDIPCRKGGVGEESGAPQNLGIFWSSGMAVPRSPVAQSALPGRVEKDGSVHHGGGVSAPCVEKTALLNPVSGAVSCRPPPGNWCLPTPLARDLSDVIRPRAVLAQSGATSASSVAQAESPASLVVPADQTKRPAFLGPGGVLRLESSTYHRGNAIHPLEGSESVFRSSNLHTYGSLPCRESPTRRAPGPTLSHGSAPHWEGRSPLASSGGKAYDPQTRVRPLIDPARSGALEAALRKGHSPPRYPLLPQPAGNSSVGQPIGVAAERGTTIRTSPRVSSPKDHQPSGKTGSPRRGGRKDGCRDTQVPSLAGQRQTERGVVKMATSEDRYTNLPKVRVQPRQQHPARMRPAPPGNPGQEERVAHQASSSVASKPLSPSESVASCPDLSPSCPTGAGLGWQDPRMSLWALHQLFMAHNVSQSWTARALGGPPSSAAPPNGGISGVSALPGHDSGNPLSTWHSQNLWYRGSLAHHLQMGRSTEPVDSDICQRGQCDVAQRRTADHDQSLARQTQQTVTRSSMWNVASGMRDDYGKI</sequence>
<accession>A0AC60P017</accession>
<comment type="caution">
    <text evidence="1">The sequence shown here is derived from an EMBL/GenBank/DDBJ whole genome shotgun (WGS) entry which is preliminary data.</text>
</comment>
<dbReference type="Proteomes" id="UP000805193">
    <property type="component" value="Unassembled WGS sequence"/>
</dbReference>
<name>A0AC60P017_IXOPE</name>
<evidence type="ECO:0000313" key="2">
    <source>
        <dbReference type="Proteomes" id="UP000805193"/>
    </source>
</evidence>
<dbReference type="EMBL" id="JABSTQ010011332">
    <property type="protein sequence ID" value="KAG0412653.1"/>
    <property type="molecule type" value="Genomic_DNA"/>
</dbReference>